<evidence type="ECO:0000313" key="2">
    <source>
        <dbReference type="Proteomes" id="UP000617628"/>
    </source>
</evidence>
<accession>A0A934VU91</accession>
<sequence length="88" mass="9962">MSRHPRPLLTPYDEEVVCIVFEFEFGTTGQDLAKVYLNPIGDPKKLIPVATFTGGFTFDRLQFKVGHRPGASLIVDEVRLGRNWEDVL</sequence>
<dbReference type="EMBL" id="JAENIL010000094">
    <property type="protein sequence ID" value="MBK1880508.1"/>
    <property type="molecule type" value="Genomic_DNA"/>
</dbReference>
<gene>
    <name evidence="1" type="ORF">JIN87_26720</name>
</gene>
<name>A0A934VU91_9BACT</name>
<keyword evidence="2" id="KW-1185">Reference proteome</keyword>
<evidence type="ECO:0000313" key="1">
    <source>
        <dbReference type="EMBL" id="MBK1880508.1"/>
    </source>
</evidence>
<comment type="caution">
    <text evidence="1">The sequence shown here is derived from an EMBL/GenBank/DDBJ whole genome shotgun (WGS) entry which is preliminary data.</text>
</comment>
<dbReference type="RefSeq" id="WP_200359557.1">
    <property type="nucleotide sequence ID" value="NZ_JAENIL010000094.1"/>
</dbReference>
<reference evidence="1" key="1">
    <citation type="submission" date="2021-01" db="EMBL/GenBank/DDBJ databases">
        <title>Modified the classification status of verrucomicrobia.</title>
        <authorList>
            <person name="Feng X."/>
        </authorList>
    </citation>
    <scope>NUCLEOTIDE SEQUENCE</scope>
    <source>
        <strain evidence="1">KCTC 13126</strain>
    </source>
</reference>
<proteinExistence type="predicted"/>
<organism evidence="1 2">
    <name type="scientific">Pelagicoccus mobilis</name>
    <dbReference type="NCBI Taxonomy" id="415221"/>
    <lineage>
        <taxon>Bacteria</taxon>
        <taxon>Pseudomonadati</taxon>
        <taxon>Verrucomicrobiota</taxon>
        <taxon>Opitutia</taxon>
        <taxon>Puniceicoccales</taxon>
        <taxon>Pelagicoccaceae</taxon>
        <taxon>Pelagicoccus</taxon>
    </lineage>
</organism>
<dbReference type="Proteomes" id="UP000617628">
    <property type="component" value="Unassembled WGS sequence"/>
</dbReference>
<protein>
    <submittedName>
        <fullName evidence="1">Uncharacterized protein</fullName>
    </submittedName>
</protein>
<dbReference type="AlphaFoldDB" id="A0A934VU91"/>